<comment type="caution">
    <text evidence="2">The sequence shown here is derived from an EMBL/GenBank/DDBJ whole genome shotgun (WGS) entry which is preliminary data.</text>
</comment>
<accession>A0A8J4D1K5</accession>
<feature type="compositionally biased region" description="Basic and acidic residues" evidence="1">
    <location>
        <begin position="319"/>
        <end position="334"/>
    </location>
</feature>
<feature type="non-terminal residue" evidence="2">
    <location>
        <position position="1"/>
    </location>
</feature>
<protein>
    <submittedName>
        <fullName evidence="2">Uncharacterized protein</fullName>
    </submittedName>
</protein>
<evidence type="ECO:0000313" key="2">
    <source>
        <dbReference type="EMBL" id="GIL93162.1"/>
    </source>
</evidence>
<evidence type="ECO:0000256" key="1">
    <source>
        <dbReference type="SAM" id="MobiDB-lite"/>
    </source>
</evidence>
<dbReference type="AlphaFoldDB" id="A0A8J4D1K5"/>
<dbReference type="EMBL" id="BNCP01000089">
    <property type="protein sequence ID" value="GIL93162.1"/>
    <property type="molecule type" value="Genomic_DNA"/>
</dbReference>
<reference evidence="2" key="1">
    <citation type="journal article" date="2021" name="Proc. Natl. Acad. Sci. U.S.A.">
        <title>Three genomes in the algal genus Volvox reveal the fate of a haploid sex-determining region after a transition to homothallism.</title>
        <authorList>
            <person name="Yamamoto K."/>
            <person name="Hamaji T."/>
            <person name="Kawai-Toyooka H."/>
            <person name="Matsuzaki R."/>
            <person name="Takahashi F."/>
            <person name="Nishimura Y."/>
            <person name="Kawachi M."/>
            <person name="Noguchi H."/>
            <person name="Minakuchi Y."/>
            <person name="Umen J.G."/>
            <person name="Toyoda A."/>
            <person name="Nozaki H."/>
        </authorList>
    </citation>
    <scope>NUCLEOTIDE SEQUENCE</scope>
    <source>
        <strain evidence="2">NIES-3786</strain>
    </source>
</reference>
<name>A0A8J4D1K5_9CHLO</name>
<keyword evidence="3" id="KW-1185">Reference proteome</keyword>
<feature type="region of interest" description="Disordered" evidence="1">
    <location>
        <begin position="440"/>
        <end position="479"/>
    </location>
</feature>
<proteinExistence type="predicted"/>
<evidence type="ECO:0000313" key="3">
    <source>
        <dbReference type="Proteomes" id="UP000747110"/>
    </source>
</evidence>
<gene>
    <name evidence="2" type="ORF">Vretifemale_20622</name>
</gene>
<feature type="region of interest" description="Disordered" evidence="1">
    <location>
        <begin position="24"/>
        <end position="43"/>
    </location>
</feature>
<organism evidence="2 3">
    <name type="scientific">Volvox reticuliferus</name>
    <dbReference type="NCBI Taxonomy" id="1737510"/>
    <lineage>
        <taxon>Eukaryota</taxon>
        <taxon>Viridiplantae</taxon>
        <taxon>Chlorophyta</taxon>
        <taxon>core chlorophytes</taxon>
        <taxon>Chlorophyceae</taxon>
        <taxon>CS clade</taxon>
        <taxon>Chlamydomonadales</taxon>
        <taxon>Volvocaceae</taxon>
        <taxon>Volvox</taxon>
    </lineage>
</organism>
<sequence length="479" mass="52968">MESSSSNEQLLVTAAAIPAAVGDARRWQKKKEGKSFSKKQPGDFKTKYPKIILPQVPETGREQNPTTANEVIDPLPRSMYGSAWRRVWELAAPHYIYLTHTCKFPAAGSEAGVKIALAPLFTTIAAMLGSQLKCEHPLTEDAGTGKLDFVFQSSNKGRKGPITFVVEVKKDLSCSNGYKYYLEQMYFELMAAWEMNCKVHKLAAAKAPAASNPPAEAPAVWGMLLDLNGGVVFQLVIRSDPGASKETREGHIACSEYLPVFSHGMPSHGMPSAFHYILQAVNPACKEWTEETWNAVAYAFEIKTKKSLYEAAAAVEQMEKTTHPSSTRRDDEIRSFPVGSTAHTAAAGPQAKGKRMEKPKWLTDKVFKHFDELFNVAQTEKELRKHQKTPEICKNIYDDLMKDKEQEFSKICETAKTEAVHKRFIQIAISEFKKIIKTRKNNGEGGTSEKEASQSEALEQGDVMVAAAGGEGGEERGRG</sequence>
<feature type="region of interest" description="Disordered" evidence="1">
    <location>
        <begin position="319"/>
        <end position="358"/>
    </location>
</feature>
<dbReference type="Proteomes" id="UP000747110">
    <property type="component" value="Unassembled WGS sequence"/>
</dbReference>